<dbReference type="STRING" id="797516.HMPREF9104_03194"/>
<organism evidence="1 2">
    <name type="scientific">Lentilactobacillus kisonensis F0435</name>
    <dbReference type="NCBI Taxonomy" id="797516"/>
    <lineage>
        <taxon>Bacteria</taxon>
        <taxon>Bacillati</taxon>
        <taxon>Bacillota</taxon>
        <taxon>Bacilli</taxon>
        <taxon>Lactobacillales</taxon>
        <taxon>Lactobacillaceae</taxon>
        <taxon>Lentilactobacillus</taxon>
    </lineage>
</organism>
<dbReference type="RefSeq" id="WP_008858332.1">
    <property type="nucleotide sequence ID" value="NZ_JH591061.1"/>
</dbReference>
<name>H1LKP0_9LACO</name>
<sequence>MPINQALSLENASDNLRYDLSQIRIDKSIHELVQMGKANRDKTPFEKLAKFKPVNRDVVQGIQHVEHKLISELLPLRHKRLAVSAFSFLPWN</sequence>
<gene>
    <name evidence="1" type="ORF">HMPREF9104_03194</name>
</gene>
<dbReference type="HOGENOM" id="CLU_2409556_0_0_9"/>
<dbReference type="Proteomes" id="UP000005025">
    <property type="component" value="Unassembled WGS sequence"/>
</dbReference>
<comment type="caution">
    <text evidence="1">The sequence shown here is derived from an EMBL/GenBank/DDBJ whole genome shotgun (WGS) entry which is preliminary data.</text>
</comment>
<dbReference type="AlphaFoldDB" id="H1LKP0"/>
<evidence type="ECO:0000313" key="1">
    <source>
        <dbReference type="EMBL" id="EHO46209.1"/>
    </source>
</evidence>
<protein>
    <submittedName>
        <fullName evidence="1">Uncharacterized protein</fullName>
    </submittedName>
</protein>
<dbReference type="PATRIC" id="fig|797516.3.peg.2864"/>
<accession>H1LKP0</accession>
<proteinExistence type="predicted"/>
<reference evidence="1 2" key="1">
    <citation type="submission" date="2011-09" db="EMBL/GenBank/DDBJ databases">
        <authorList>
            <person name="Weinstock G."/>
            <person name="Sodergren E."/>
            <person name="Clifton S."/>
            <person name="Fulton L."/>
            <person name="Fulton B."/>
            <person name="Courtney L."/>
            <person name="Fronick C."/>
            <person name="Harrison M."/>
            <person name="Strong C."/>
            <person name="Farmer C."/>
            <person name="Delahaunty K."/>
            <person name="Markovic C."/>
            <person name="Hall O."/>
            <person name="Minx P."/>
            <person name="Tomlinson C."/>
            <person name="Mitreva M."/>
            <person name="Hou S."/>
            <person name="Chen J."/>
            <person name="Wollam A."/>
            <person name="Pepin K.H."/>
            <person name="Johnson M."/>
            <person name="Bhonagiri V."/>
            <person name="Zhang X."/>
            <person name="Suruliraj S."/>
            <person name="Warren W."/>
            <person name="Chinwalla A."/>
            <person name="Mardis E.R."/>
            <person name="Wilson R.K."/>
        </authorList>
    </citation>
    <scope>NUCLEOTIDE SEQUENCE [LARGE SCALE GENOMIC DNA]</scope>
    <source>
        <strain evidence="1 2">F0435</strain>
    </source>
</reference>
<dbReference type="EMBL" id="AGRJ01000273">
    <property type="protein sequence ID" value="EHO46209.1"/>
    <property type="molecule type" value="Genomic_DNA"/>
</dbReference>
<evidence type="ECO:0000313" key="2">
    <source>
        <dbReference type="Proteomes" id="UP000005025"/>
    </source>
</evidence>